<dbReference type="GO" id="GO:0007169">
    <property type="term" value="P:cell surface receptor protein tyrosine kinase signaling pathway"/>
    <property type="evidence" value="ECO:0007669"/>
    <property type="project" value="TreeGrafter"/>
</dbReference>
<dbReference type="GO" id="GO:0005886">
    <property type="term" value="C:plasma membrane"/>
    <property type="evidence" value="ECO:0007669"/>
    <property type="project" value="TreeGrafter"/>
</dbReference>
<gene>
    <name evidence="2" type="ORF">CUNI_LOCUS20832</name>
</gene>
<dbReference type="PANTHER" id="PTHR24416:SF600">
    <property type="entry name" value="PDGF- AND VEGF-RECEPTOR RELATED, ISOFORM J"/>
    <property type="match status" value="1"/>
</dbReference>
<dbReference type="GO" id="GO:0043235">
    <property type="term" value="C:receptor complex"/>
    <property type="evidence" value="ECO:0007669"/>
    <property type="project" value="TreeGrafter"/>
</dbReference>
<dbReference type="AlphaFoldDB" id="A0A8S4A1U1"/>
<dbReference type="InterPro" id="IPR050122">
    <property type="entry name" value="RTK"/>
</dbReference>
<dbReference type="Pfam" id="PF07714">
    <property type="entry name" value="PK_Tyr_Ser-Thr"/>
    <property type="match status" value="1"/>
</dbReference>
<proteinExistence type="predicted"/>
<feature type="non-terminal residue" evidence="2">
    <location>
        <position position="1"/>
    </location>
</feature>
<dbReference type="GO" id="GO:0004714">
    <property type="term" value="F:transmembrane receptor protein tyrosine kinase activity"/>
    <property type="evidence" value="ECO:0007669"/>
    <property type="project" value="TreeGrafter"/>
</dbReference>
<dbReference type="SUPFAM" id="SSF56112">
    <property type="entry name" value="Protein kinase-like (PK-like)"/>
    <property type="match status" value="1"/>
</dbReference>
<feature type="domain" description="Serine-threonine/tyrosine-protein kinase catalytic" evidence="1">
    <location>
        <begin position="3"/>
        <end position="49"/>
    </location>
</feature>
<dbReference type="InterPro" id="IPR001245">
    <property type="entry name" value="Ser-Thr/Tyr_kinase_cat_dom"/>
</dbReference>
<dbReference type="InterPro" id="IPR011009">
    <property type="entry name" value="Kinase-like_dom_sf"/>
</dbReference>
<accession>A0A8S4A1U1</accession>
<protein>
    <recommendedName>
        <fullName evidence="1">Serine-threonine/tyrosine-protein kinase catalytic domain-containing protein</fullName>
    </recommendedName>
</protein>
<dbReference type="Gene3D" id="1.10.510.10">
    <property type="entry name" value="Transferase(Phosphotransferase) domain 1"/>
    <property type="match status" value="1"/>
</dbReference>
<name>A0A8S4A1U1_9EUPU</name>
<evidence type="ECO:0000259" key="1">
    <source>
        <dbReference type="Pfam" id="PF07714"/>
    </source>
</evidence>
<organism evidence="2 3">
    <name type="scientific">Candidula unifasciata</name>
    <dbReference type="NCBI Taxonomy" id="100452"/>
    <lineage>
        <taxon>Eukaryota</taxon>
        <taxon>Metazoa</taxon>
        <taxon>Spiralia</taxon>
        <taxon>Lophotrochozoa</taxon>
        <taxon>Mollusca</taxon>
        <taxon>Gastropoda</taxon>
        <taxon>Heterobranchia</taxon>
        <taxon>Euthyneura</taxon>
        <taxon>Panpulmonata</taxon>
        <taxon>Eupulmonata</taxon>
        <taxon>Stylommatophora</taxon>
        <taxon>Helicina</taxon>
        <taxon>Helicoidea</taxon>
        <taxon>Geomitridae</taxon>
        <taxon>Candidula</taxon>
    </lineage>
</organism>
<sequence>KASKEAFENLRDGYRMSKPLGCPQEVYDVMLMCWQNCPHSRPSFDFLNTFLHDFES</sequence>
<keyword evidence="3" id="KW-1185">Reference proteome</keyword>
<evidence type="ECO:0000313" key="2">
    <source>
        <dbReference type="EMBL" id="CAG5135274.1"/>
    </source>
</evidence>
<comment type="caution">
    <text evidence="2">The sequence shown here is derived from an EMBL/GenBank/DDBJ whole genome shotgun (WGS) entry which is preliminary data.</text>
</comment>
<dbReference type="EMBL" id="CAJHNH020008113">
    <property type="protein sequence ID" value="CAG5135274.1"/>
    <property type="molecule type" value="Genomic_DNA"/>
</dbReference>
<dbReference type="Proteomes" id="UP000678393">
    <property type="component" value="Unassembled WGS sequence"/>
</dbReference>
<dbReference type="PANTHER" id="PTHR24416">
    <property type="entry name" value="TYROSINE-PROTEIN KINASE RECEPTOR"/>
    <property type="match status" value="1"/>
</dbReference>
<evidence type="ECO:0000313" key="3">
    <source>
        <dbReference type="Proteomes" id="UP000678393"/>
    </source>
</evidence>
<reference evidence="2" key="1">
    <citation type="submission" date="2021-04" db="EMBL/GenBank/DDBJ databases">
        <authorList>
            <consortium name="Molecular Ecology Group"/>
        </authorList>
    </citation>
    <scope>NUCLEOTIDE SEQUENCE</scope>
</reference>
<dbReference type="OrthoDB" id="28230at2759"/>